<dbReference type="eggNOG" id="KOG1198">
    <property type="taxonomic scope" value="Eukaryota"/>
</dbReference>
<feature type="domain" description="Enoyl reductase (ER)" evidence="1">
    <location>
        <begin position="19"/>
        <end position="326"/>
    </location>
</feature>
<dbReference type="SUPFAM" id="SSF51735">
    <property type="entry name" value="NAD(P)-binding Rossmann-fold domains"/>
    <property type="match status" value="1"/>
</dbReference>
<dbReference type="InterPro" id="IPR036291">
    <property type="entry name" value="NAD(P)-bd_dom_sf"/>
</dbReference>
<dbReference type="GO" id="GO:0016491">
    <property type="term" value="F:oxidoreductase activity"/>
    <property type="evidence" value="ECO:0007669"/>
    <property type="project" value="InterPro"/>
</dbReference>
<accession>K3WJB7</accession>
<dbReference type="EnsemblProtists" id="PYU1_T005059">
    <property type="protein sequence ID" value="PYU1_T005059"/>
    <property type="gene ID" value="PYU1_G005048"/>
</dbReference>
<dbReference type="STRING" id="431595.K3WJB7"/>
<dbReference type="InParanoid" id="K3WJB7"/>
<evidence type="ECO:0000259" key="1">
    <source>
        <dbReference type="SMART" id="SM00829"/>
    </source>
</evidence>
<reference evidence="2" key="3">
    <citation type="submission" date="2015-02" db="UniProtKB">
        <authorList>
            <consortium name="EnsemblProtists"/>
        </authorList>
    </citation>
    <scope>IDENTIFICATION</scope>
    <source>
        <strain evidence="2">DAOM BR144</strain>
    </source>
</reference>
<name>K3WJB7_GLOUD</name>
<dbReference type="Gene3D" id="3.90.180.10">
    <property type="entry name" value="Medium-chain alcohol dehydrogenases, catalytic domain"/>
    <property type="match status" value="1"/>
</dbReference>
<dbReference type="PANTHER" id="PTHR11695:SF294">
    <property type="entry name" value="RETICULON-4-INTERACTING PROTEIN 1, MITOCHONDRIAL"/>
    <property type="match status" value="1"/>
</dbReference>
<protein>
    <recommendedName>
        <fullName evidence="1">Enoyl reductase (ER) domain-containing protein</fullName>
    </recommendedName>
</protein>
<proteinExistence type="predicted"/>
<dbReference type="CDD" id="cd05289">
    <property type="entry name" value="MDR_like_2"/>
    <property type="match status" value="1"/>
</dbReference>
<dbReference type="AlphaFoldDB" id="K3WJB7"/>
<dbReference type="VEuPathDB" id="FungiDB:PYU1_G005048"/>
<evidence type="ECO:0000313" key="2">
    <source>
        <dbReference type="EnsemblProtists" id="PYU1_T005059"/>
    </source>
</evidence>
<dbReference type="HOGENOM" id="CLU_026673_3_3_1"/>
<dbReference type="SMART" id="SM00829">
    <property type="entry name" value="PKS_ER"/>
    <property type="match status" value="1"/>
</dbReference>
<dbReference type="SUPFAM" id="SSF50129">
    <property type="entry name" value="GroES-like"/>
    <property type="match status" value="1"/>
</dbReference>
<dbReference type="PANTHER" id="PTHR11695">
    <property type="entry name" value="ALCOHOL DEHYDROGENASE RELATED"/>
    <property type="match status" value="1"/>
</dbReference>
<dbReference type="Gene3D" id="3.40.50.720">
    <property type="entry name" value="NAD(P)-binding Rossmann-like Domain"/>
    <property type="match status" value="1"/>
</dbReference>
<evidence type="ECO:0000313" key="3">
    <source>
        <dbReference type="Proteomes" id="UP000019132"/>
    </source>
</evidence>
<dbReference type="OMA" id="LVTYQCL"/>
<dbReference type="InterPro" id="IPR013154">
    <property type="entry name" value="ADH-like_N"/>
</dbReference>
<reference evidence="3" key="1">
    <citation type="journal article" date="2010" name="Genome Biol.">
        <title>Genome sequence of the necrotrophic plant pathogen Pythium ultimum reveals original pathogenicity mechanisms and effector repertoire.</title>
        <authorList>
            <person name="Levesque C.A."/>
            <person name="Brouwer H."/>
            <person name="Cano L."/>
            <person name="Hamilton J.P."/>
            <person name="Holt C."/>
            <person name="Huitema E."/>
            <person name="Raffaele S."/>
            <person name="Robideau G.P."/>
            <person name="Thines M."/>
            <person name="Win J."/>
            <person name="Zerillo M.M."/>
            <person name="Beakes G.W."/>
            <person name="Boore J.L."/>
            <person name="Busam D."/>
            <person name="Dumas B."/>
            <person name="Ferriera S."/>
            <person name="Fuerstenberg S.I."/>
            <person name="Gachon C.M."/>
            <person name="Gaulin E."/>
            <person name="Govers F."/>
            <person name="Grenville-Briggs L."/>
            <person name="Horner N."/>
            <person name="Hostetler J."/>
            <person name="Jiang R.H."/>
            <person name="Johnson J."/>
            <person name="Krajaejun T."/>
            <person name="Lin H."/>
            <person name="Meijer H.J."/>
            <person name="Moore B."/>
            <person name="Morris P."/>
            <person name="Phuntmart V."/>
            <person name="Puiu D."/>
            <person name="Shetty J."/>
            <person name="Stajich J.E."/>
            <person name="Tripathy S."/>
            <person name="Wawra S."/>
            <person name="van West P."/>
            <person name="Whitty B.R."/>
            <person name="Coutinho P.M."/>
            <person name="Henrissat B."/>
            <person name="Martin F."/>
            <person name="Thomas P.D."/>
            <person name="Tyler B.M."/>
            <person name="De Vries R.P."/>
            <person name="Kamoun S."/>
            <person name="Yandell M."/>
            <person name="Tisserat N."/>
            <person name="Buell C.R."/>
        </authorList>
    </citation>
    <scope>NUCLEOTIDE SEQUENCE</scope>
    <source>
        <strain evidence="3">DAOM:BR144</strain>
    </source>
</reference>
<organism evidence="2 3">
    <name type="scientific">Globisporangium ultimum (strain ATCC 200006 / CBS 805.95 / DAOM BR144)</name>
    <name type="common">Pythium ultimum</name>
    <dbReference type="NCBI Taxonomy" id="431595"/>
    <lineage>
        <taxon>Eukaryota</taxon>
        <taxon>Sar</taxon>
        <taxon>Stramenopiles</taxon>
        <taxon>Oomycota</taxon>
        <taxon>Peronosporomycetes</taxon>
        <taxon>Pythiales</taxon>
        <taxon>Pythiaceae</taxon>
        <taxon>Globisporangium</taxon>
    </lineage>
</organism>
<keyword evidence="3" id="KW-1185">Reference proteome</keyword>
<dbReference type="EMBL" id="GL376564">
    <property type="status" value="NOT_ANNOTATED_CDS"/>
    <property type="molecule type" value="Genomic_DNA"/>
</dbReference>
<dbReference type="Proteomes" id="UP000019132">
    <property type="component" value="Unassembled WGS sequence"/>
</dbReference>
<dbReference type="InterPro" id="IPR020843">
    <property type="entry name" value="ER"/>
</dbReference>
<dbReference type="InterPro" id="IPR011032">
    <property type="entry name" value="GroES-like_sf"/>
</dbReference>
<reference evidence="3" key="2">
    <citation type="submission" date="2010-04" db="EMBL/GenBank/DDBJ databases">
        <authorList>
            <person name="Buell R."/>
            <person name="Hamilton J."/>
            <person name="Hostetler J."/>
        </authorList>
    </citation>
    <scope>NUCLEOTIDE SEQUENCE [LARGE SCALE GENOMIC DNA]</scope>
    <source>
        <strain evidence="3">DAOM:BR144</strain>
    </source>
</reference>
<sequence>MTEGIPATFRAYQYDNYGNTFEELKLRDNVPQPALAPTEVRIQVQSAALNPVDYVLIEELGPMLTGSTPSAERPHRIGFDAAGTIVEVGRSMSSDLKAGDAVYAMTPFSGFGTFAEYVNIDEKYVAIKPTNVSFDQAASVPLAALTSYQGLLEHAKLSPGQRVLILGGSSATGIFAIQIAKAIGAHVIATTSARNADFVTSLGVDQVVDYTMHKWVDAIEPHSIDVIYDCGMEPNSWNGDAQTVLKKVTSQFVTLLPVENPIDSKFGAHSHGQIKVYPSAVQLQELTKLIEAGKVITPIDSVYPFENLADAIRKVKTRRAVGKVVLQVQAN</sequence>
<dbReference type="InterPro" id="IPR050700">
    <property type="entry name" value="YIM1/Zinc_Alcohol_DH_Fams"/>
</dbReference>
<dbReference type="Pfam" id="PF08240">
    <property type="entry name" value="ADH_N"/>
    <property type="match status" value="1"/>
</dbReference>
<dbReference type="Pfam" id="PF13602">
    <property type="entry name" value="ADH_zinc_N_2"/>
    <property type="match status" value="1"/>
</dbReference>